<accession>A0A1Q9F0Z4</accession>
<dbReference type="OrthoDB" id="10263401at2759"/>
<evidence type="ECO:0000313" key="3">
    <source>
        <dbReference type="EMBL" id="OLQ13368.1"/>
    </source>
</evidence>
<feature type="transmembrane region" description="Helical" evidence="2">
    <location>
        <begin position="33"/>
        <end position="53"/>
    </location>
</feature>
<keyword evidence="2" id="KW-0472">Membrane</keyword>
<keyword evidence="2" id="KW-0812">Transmembrane</keyword>
<evidence type="ECO:0000313" key="4">
    <source>
        <dbReference type="Proteomes" id="UP000186817"/>
    </source>
</evidence>
<evidence type="ECO:0000256" key="1">
    <source>
        <dbReference type="SAM" id="MobiDB-lite"/>
    </source>
</evidence>
<organism evidence="3 4">
    <name type="scientific">Symbiodinium microadriaticum</name>
    <name type="common">Dinoflagellate</name>
    <name type="synonym">Zooxanthella microadriatica</name>
    <dbReference type="NCBI Taxonomy" id="2951"/>
    <lineage>
        <taxon>Eukaryota</taxon>
        <taxon>Sar</taxon>
        <taxon>Alveolata</taxon>
        <taxon>Dinophyceae</taxon>
        <taxon>Suessiales</taxon>
        <taxon>Symbiodiniaceae</taxon>
        <taxon>Symbiodinium</taxon>
    </lineage>
</organism>
<comment type="caution">
    <text evidence="3">The sequence shown here is derived from an EMBL/GenBank/DDBJ whole genome shotgun (WGS) entry which is preliminary data.</text>
</comment>
<feature type="compositionally biased region" description="Acidic residues" evidence="1">
    <location>
        <begin position="8"/>
        <end position="26"/>
    </location>
</feature>
<feature type="region of interest" description="Disordered" evidence="1">
    <location>
        <begin position="1"/>
        <end position="29"/>
    </location>
</feature>
<sequence>MMMMMATMDDDGDDDDDDDDDGDGDDHGDGGTMMMVMVGMMIGMMVMMMMMMMMMTMMMMMVMVGGGRWKGEELEVQKLPEAFDMVAKQKSPKKKPATTVKPITQGGLGDFEQVDVRSAKDLARWLKAHHTQDKSVWITRWKQGTKFHVPLPEIVSEALAWGWIDSHARKLDEQRSLLLISPRRKGSVWSSLNKTYVSQLEKAGRMQPSGRAKIEQAKKDGSWNFLDDVDKMIEPADLKTALQKRGLLEGWRRVAPSKRRGLLAQLKMSVKTETRSKRIAEMAALAQKS</sequence>
<protein>
    <submittedName>
        <fullName evidence="3">Uncharacterized protein</fullName>
    </submittedName>
</protein>
<name>A0A1Q9F0Z4_SYMMI</name>
<dbReference type="Proteomes" id="UP000186817">
    <property type="component" value="Unassembled WGS sequence"/>
</dbReference>
<proteinExistence type="predicted"/>
<keyword evidence="2" id="KW-1133">Transmembrane helix</keyword>
<evidence type="ECO:0000256" key="2">
    <source>
        <dbReference type="SAM" id="Phobius"/>
    </source>
</evidence>
<keyword evidence="4" id="KW-1185">Reference proteome</keyword>
<dbReference type="AlphaFoldDB" id="A0A1Q9F0Z4"/>
<dbReference type="EMBL" id="LSRX01000029">
    <property type="protein sequence ID" value="OLQ13368.1"/>
    <property type="molecule type" value="Genomic_DNA"/>
</dbReference>
<reference evidence="3 4" key="1">
    <citation type="submission" date="2016-02" db="EMBL/GenBank/DDBJ databases">
        <title>Genome analysis of coral dinoflagellate symbionts highlights evolutionary adaptations to a symbiotic lifestyle.</title>
        <authorList>
            <person name="Aranda M."/>
            <person name="Li Y."/>
            <person name="Liew Y.J."/>
            <person name="Baumgarten S."/>
            <person name="Simakov O."/>
            <person name="Wilson M."/>
            <person name="Piel J."/>
            <person name="Ashoor H."/>
            <person name="Bougouffa S."/>
            <person name="Bajic V.B."/>
            <person name="Ryu T."/>
            <person name="Ravasi T."/>
            <person name="Bayer T."/>
            <person name="Micklem G."/>
            <person name="Kim H."/>
            <person name="Bhak J."/>
            <person name="Lajeunesse T.C."/>
            <person name="Voolstra C.R."/>
        </authorList>
    </citation>
    <scope>NUCLEOTIDE SEQUENCE [LARGE SCALE GENOMIC DNA]</scope>
    <source>
        <strain evidence="3 4">CCMP2467</strain>
    </source>
</reference>
<dbReference type="Pfam" id="PF13376">
    <property type="entry name" value="OmdA"/>
    <property type="match status" value="1"/>
</dbReference>
<gene>
    <name evidence="3" type="ORF">AK812_SmicGene2652</name>
</gene>